<comment type="caution">
    <text evidence="4">The sequence shown here is derived from an EMBL/GenBank/DDBJ whole genome shotgun (WGS) entry which is preliminary data.</text>
</comment>
<dbReference type="GO" id="GO:0000160">
    <property type="term" value="P:phosphorelay signal transduction system"/>
    <property type="evidence" value="ECO:0007669"/>
    <property type="project" value="InterPro"/>
</dbReference>
<dbReference type="Proteomes" id="UP000613160">
    <property type="component" value="Unassembled WGS sequence"/>
</dbReference>
<dbReference type="InterPro" id="IPR011006">
    <property type="entry name" value="CheY-like_superfamily"/>
</dbReference>
<dbReference type="InterPro" id="IPR050595">
    <property type="entry name" value="Bact_response_regulator"/>
</dbReference>
<proteinExistence type="predicted"/>
<dbReference type="Gene3D" id="3.40.50.2300">
    <property type="match status" value="1"/>
</dbReference>
<evidence type="ECO:0000256" key="1">
    <source>
        <dbReference type="ARBA" id="ARBA00022553"/>
    </source>
</evidence>
<reference evidence="4" key="1">
    <citation type="journal article" date="2014" name="Int. J. Syst. Evol. Microbiol.">
        <title>Complete genome sequence of Corynebacterium casei LMG S-19264T (=DSM 44701T), isolated from a smear-ripened cheese.</title>
        <authorList>
            <consortium name="US DOE Joint Genome Institute (JGI-PGF)"/>
            <person name="Walter F."/>
            <person name="Albersmeier A."/>
            <person name="Kalinowski J."/>
            <person name="Ruckert C."/>
        </authorList>
    </citation>
    <scope>NUCLEOTIDE SEQUENCE</scope>
    <source>
        <strain evidence="4">CGMCC 1.15493</strain>
    </source>
</reference>
<organism evidence="4 5">
    <name type="scientific">Aureimonas glaciei</name>
    <dbReference type="NCBI Taxonomy" id="1776957"/>
    <lineage>
        <taxon>Bacteria</taxon>
        <taxon>Pseudomonadati</taxon>
        <taxon>Pseudomonadota</taxon>
        <taxon>Alphaproteobacteria</taxon>
        <taxon>Hyphomicrobiales</taxon>
        <taxon>Aurantimonadaceae</taxon>
        <taxon>Aureimonas</taxon>
    </lineage>
</organism>
<feature type="domain" description="Response regulatory" evidence="3">
    <location>
        <begin position="8"/>
        <end position="115"/>
    </location>
</feature>
<evidence type="ECO:0000256" key="2">
    <source>
        <dbReference type="PROSITE-ProRule" id="PRU00169"/>
    </source>
</evidence>
<sequence length="115" mass="12740">MDIDAPKVVLVVDDEPLVLMNAVYMFEDLGFEVLEARGGAEAMSVLESRPDVSLLFTDCRMPGMTGPELAAAASQRWPSLRIVLVSGYVNLDQVRWPLVGKPYDVETIERIARES</sequence>
<dbReference type="PANTHER" id="PTHR44591">
    <property type="entry name" value="STRESS RESPONSE REGULATOR PROTEIN 1"/>
    <property type="match status" value="1"/>
</dbReference>
<evidence type="ECO:0000259" key="3">
    <source>
        <dbReference type="PROSITE" id="PS50110"/>
    </source>
</evidence>
<name>A0A916YGP6_9HYPH</name>
<dbReference type="PROSITE" id="PS50110">
    <property type="entry name" value="RESPONSE_REGULATORY"/>
    <property type="match status" value="1"/>
</dbReference>
<dbReference type="Pfam" id="PF00072">
    <property type="entry name" value="Response_reg"/>
    <property type="match status" value="1"/>
</dbReference>
<keyword evidence="5" id="KW-1185">Reference proteome</keyword>
<dbReference type="PANTHER" id="PTHR44591:SF18">
    <property type="entry name" value="REGULATORY PROTEIN"/>
    <property type="match status" value="1"/>
</dbReference>
<keyword evidence="1 2" id="KW-0597">Phosphoprotein</keyword>
<gene>
    <name evidence="4" type="ORF">GCM10011335_52990</name>
</gene>
<evidence type="ECO:0000313" key="5">
    <source>
        <dbReference type="Proteomes" id="UP000613160"/>
    </source>
</evidence>
<dbReference type="AlphaFoldDB" id="A0A916YGP6"/>
<dbReference type="InterPro" id="IPR001789">
    <property type="entry name" value="Sig_transdc_resp-reg_receiver"/>
</dbReference>
<dbReference type="SUPFAM" id="SSF52172">
    <property type="entry name" value="CheY-like"/>
    <property type="match status" value="1"/>
</dbReference>
<feature type="modified residue" description="4-aspartylphosphate" evidence="2">
    <location>
        <position position="58"/>
    </location>
</feature>
<accession>A0A916YGP6</accession>
<protein>
    <recommendedName>
        <fullName evidence="3">Response regulatory domain-containing protein</fullName>
    </recommendedName>
</protein>
<dbReference type="RefSeq" id="WP_188855454.1">
    <property type="nucleotide sequence ID" value="NZ_BMJJ01000024.1"/>
</dbReference>
<dbReference type="EMBL" id="BMJJ01000024">
    <property type="protein sequence ID" value="GGD43767.1"/>
    <property type="molecule type" value="Genomic_DNA"/>
</dbReference>
<dbReference type="SMART" id="SM00448">
    <property type="entry name" value="REC"/>
    <property type="match status" value="1"/>
</dbReference>
<evidence type="ECO:0000313" key="4">
    <source>
        <dbReference type="EMBL" id="GGD43767.1"/>
    </source>
</evidence>
<reference evidence="4" key="2">
    <citation type="submission" date="2020-09" db="EMBL/GenBank/DDBJ databases">
        <authorList>
            <person name="Sun Q."/>
            <person name="Zhou Y."/>
        </authorList>
    </citation>
    <scope>NUCLEOTIDE SEQUENCE</scope>
    <source>
        <strain evidence="4">CGMCC 1.15493</strain>
    </source>
</reference>